<evidence type="ECO:0000313" key="2">
    <source>
        <dbReference type="Proteomes" id="UP001501690"/>
    </source>
</evidence>
<dbReference type="NCBIfam" id="TIGR04089">
    <property type="entry name" value="exp_by_SipW_III"/>
    <property type="match status" value="1"/>
</dbReference>
<proteinExistence type="predicted"/>
<keyword evidence="2" id="KW-1185">Reference proteome</keyword>
<protein>
    <recommendedName>
        <fullName evidence="3">Alternate signal-mediated exported protein, RER_14450 family</fullName>
    </recommendedName>
</protein>
<reference evidence="1 2" key="1">
    <citation type="journal article" date="2019" name="Int. J. Syst. Evol. Microbiol.">
        <title>The Global Catalogue of Microorganisms (GCM) 10K type strain sequencing project: providing services to taxonomists for standard genome sequencing and annotation.</title>
        <authorList>
            <consortium name="The Broad Institute Genomics Platform"/>
            <consortium name="The Broad Institute Genome Sequencing Center for Infectious Disease"/>
            <person name="Wu L."/>
            <person name="Ma J."/>
        </authorList>
    </citation>
    <scope>NUCLEOTIDE SEQUENCE [LARGE SCALE GENOMIC DNA]</scope>
    <source>
        <strain evidence="1 2">JCM 15577</strain>
    </source>
</reference>
<accession>A0ABN2I6Y5</accession>
<evidence type="ECO:0008006" key="3">
    <source>
        <dbReference type="Google" id="ProtNLM"/>
    </source>
</evidence>
<comment type="caution">
    <text evidence="1">The sequence shown here is derived from an EMBL/GenBank/DDBJ whole genome shotgun (WGS) entry which is preliminary data.</text>
</comment>
<evidence type="ECO:0000313" key="1">
    <source>
        <dbReference type="EMBL" id="GAA1699732.1"/>
    </source>
</evidence>
<sequence length="203" mass="21003">MNRNAKAGIAVGAATILLLGGGGTFALWQSSTTLTATSVTSGQLELSDASVDGEWYRYVDGQDLADYDPLTDAIDMTTWTIVPEDELIFIAEVGLTAEGGDLYFTVDSTLGGDAAADGFTVGITVLEEDAVTPLTSITAASGQFTGVAENDTVYNVDAADEVVTTTFLTGVPVSFDADNTDDQSVTQNLAEAAINVNQVVLVG</sequence>
<dbReference type="Proteomes" id="UP001501690">
    <property type="component" value="Unassembled WGS sequence"/>
</dbReference>
<organism evidence="1 2">
    <name type="scientific">Microbacterium sediminicola</name>
    <dbReference type="NCBI Taxonomy" id="415210"/>
    <lineage>
        <taxon>Bacteria</taxon>
        <taxon>Bacillati</taxon>
        <taxon>Actinomycetota</taxon>
        <taxon>Actinomycetes</taxon>
        <taxon>Micrococcales</taxon>
        <taxon>Microbacteriaceae</taxon>
        <taxon>Microbacterium</taxon>
    </lineage>
</organism>
<dbReference type="InterPro" id="IPR024006">
    <property type="entry name" value="Alt_signal_exp_actinobact"/>
</dbReference>
<name>A0ABN2I6Y5_9MICO</name>
<dbReference type="RefSeq" id="WP_344071349.1">
    <property type="nucleotide sequence ID" value="NZ_BAAAPL010000001.1"/>
</dbReference>
<gene>
    <name evidence="1" type="ORF">GCM10009808_16670</name>
</gene>
<dbReference type="EMBL" id="BAAAPL010000001">
    <property type="protein sequence ID" value="GAA1699732.1"/>
    <property type="molecule type" value="Genomic_DNA"/>
</dbReference>